<dbReference type="EMBL" id="JAYMRV010000004">
    <property type="protein sequence ID" value="MEM5422444.1"/>
    <property type="molecule type" value="Genomic_DNA"/>
</dbReference>
<dbReference type="Pfam" id="PF03061">
    <property type="entry name" value="4HBT"/>
    <property type="match status" value="1"/>
</dbReference>
<dbReference type="Gene3D" id="3.10.129.10">
    <property type="entry name" value="Hotdog Thioesterase"/>
    <property type="match status" value="1"/>
</dbReference>
<proteinExistence type="predicted"/>
<evidence type="ECO:0000313" key="4">
    <source>
        <dbReference type="Proteomes" id="UP001489897"/>
    </source>
</evidence>
<sequence>MKKHLLVPVTYGAKRRVALEHAHALAVEALEESEEKPIPEGFALMPEFGPFHQMFGPTYFRKSERGHVVGMYVREAHRNLGQMMHGGAVCMLADTAITWASKYSRQPAVRVLTTGLTVNFMGNAEPGDWVEAHVDVLRSGKRVIFSDCRIWANAKCIAQASGQFQVMGEVGG</sequence>
<dbReference type="EC" id="3.1.2.-" evidence="3"/>
<dbReference type="InterPro" id="IPR029069">
    <property type="entry name" value="HotDog_dom_sf"/>
</dbReference>
<dbReference type="PANTHER" id="PTHR43240">
    <property type="entry name" value="1,4-DIHYDROXY-2-NAPHTHOYL-COA THIOESTERASE 1"/>
    <property type="match status" value="1"/>
</dbReference>
<dbReference type="Proteomes" id="UP001489897">
    <property type="component" value="Unassembled WGS sequence"/>
</dbReference>
<dbReference type="InterPro" id="IPR006683">
    <property type="entry name" value="Thioestr_dom"/>
</dbReference>
<dbReference type="InterPro" id="IPR003736">
    <property type="entry name" value="PAAI_dom"/>
</dbReference>
<keyword evidence="1 3" id="KW-0378">Hydrolase</keyword>
<evidence type="ECO:0000313" key="3">
    <source>
        <dbReference type="EMBL" id="MEM5422444.1"/>
    </source>
</evidence>
<dbReference type="RefSeq" id="WP_256095045.1">
    <property type="nucleotide sequence ID" value="NZ_JAYMRV010000004.1"/>
</dbReference>
<dbReference type="NCBIfam" id="TIGR00369">
    <property type="entry name" value="unchar_dom_1"/>
    <property type="match status" value="1"/>
</dbReference>
<accession>A0ABU9RQV2</accession>
<name>A0ABU9RQV2_9BURK</name>
<dbReference type="GO" id="GO:0016787">
    <property type="term" value="F:hydrolase activity"/>
    <property type="evidence" value="ECO:0007669"/>
    <property type="project" value="UniProtKB-KW"/>
</dbReference>
<feature type="domain" description="Thioesterase" evidence="2">
    <location>
        <begin position="82"/>
        <end position="152"/>
    </location>
</feature>
<protein>
    <submittedName>
        <fullName evidence="3">PaaI family thioesterase</fullName>
        <ecNumber evidence="3">3.1.2.-</ecNumber>
    </submittedName>
</protein>
<comment type="caution">
    <text evidence="3">The sequence shown here is derived from an EMBL/GenBank/DDBJ whole genome shotgun (WGS) entry which is preliminary data.</text>
</comment>
<dbReference type="SUPFAM" id="SSF54637">
    <property type="entry name" value="Thioesterase/thiol ester dehydrase-isomerase"/>
    <property type="match status" value="1"/>
</dbReference>
<gene>
    <name evidence="3" type="ORF">VSR73_15405</name>
</gene>
<keyword evidence="4" id="KW-1185">Reference proteome</keyword>
<evidence type="ECO:0000256" key="1">
    <source>
        <dbReference type="ARBA" id="ARBA00022801"/>
    </source>
</evidence>
<reference evidence="3 4" key="1">
    <citation type="submission" date="2024-01" db="EMBL/GenBank/DDBJ databases">
        <title>The diversity of rhizobia nodulating Mimosa spp. in eleven states of Brazil covering several biomes is determined by host plant, location, and edaphic factors.</title>
        <authorList>
            <person name="Rouws L."/>
            <person name="Barauna A."/>
            <person name="Beukes C."/>
            <person name="De Faria S.M."/>
            <person name="Gross E."/>
            <person name="Dos Reis Junior F.B."/>
            <person name="Simon M."/>
            <person name="Maluk M."/>
            <person name="Odee D.W."/>
            <person name="Kenicer G."/>
            <person name="Young J.P.W."/>
            <person name="Reis V.M."/>
            <person name="Zilli J."/>
            <person name="James E.K."/>
        </authorList>
    </citation>
    <scope>NUCLEOTIDE SEQUENCE [LARGE SCALE GENOMIC DNA]</scope>
    <source>
        <strain evidence="3 4">JPY167</strain>
    </source>
</reference>
<organism evidence="3 4">
    <name type="scientific">Paraburkholderia ferrariae</name>
    <dbReference type="NCBI Taxonomy" id="386056"/>
    <lineage>
        <taxon>Bacteria</taxon>
        <taxon>Pseudomonadati</taxon>
        <taxon>Pseudomonadota</taxon>
        <taxon>Betaproteobacteria</taxon>
        <taxon>Burkholderiales</taxon>
        <taxon>Burkholderiaceae</taxon>
        <taxon>Paraburkholderia</taxon>
    </lineage>
</organism>
<evidence type="ECO:0000259" key="2">
    <source>
        <dbReference type="Pfam" id="PF03061"/>
    </source>
</evidence>
<dbReference type="CDD" id="cd03443">
    <property type="entry name" value="PaaI_thioesterase"/>
    <property type="match status" value="1"/>
</dbReference>